<sequence length="174" mass="19554">MHLSPQQLRLCVQEYQGQYILKVHLPVCLSVCRSVFVQEYQGQYILKVHLSVCLSPQVCGCDEYLLEKFPLSQYKYIRSCIIVGRLPHLMLVSKDGLYSQLPASGFVTPSYSRRTPQPSPCPGGGDGSPPRSLWAFNTLLRVRLLCATYVNVNIRDIDKVATCSPWICAVLVSM</sequence>
<proteinExistence type="predicted"/>
<protein>
    <submittedName>
        <fullName evidence="2">Phosphatidylinositol 4,5-bisphosphate 3-kinase catalytic subunit alpha isoform</fullName>
    </submittedName>
</protein>
<dbReference type="EMBL" id="SRLO01004078">
    <property type="protein sequence ID" value="TNN30828.1"/>
    <property type="molecule type" value="Genomic_DNA"/>
</dbReference>
<dbReference type="Proteomes" id="UP000314294">
    <property type="component" value="Unassembled WGS sequence"/>
</dbReference>
<dbReference type="InterPro" id="IPR029071">
    <property type="entry name" value="Ubiquitin-like_domsf"/>
</dbReference>
<accession>A0A4Z2EPT3</accession>
<feature type="domain" description="PI3K-RBD" evidence="1">
    <location>
        <begin position="5"/>
        <end position="93"/>
    </location>
</feature>
<comment type="caution">
    <text evidence="2">The sequence shown here is derived from an EMBL/GenBank/DDBJ whole genome shotgun (WGS) entry which is preliminary data.</text>
</comment>
<dbReference type="PROSITE" id="PS51546">
    <property type="entry name" value="PI3K_RBD"/>
    <property type="match status" value="1"/>
</dbReference>
<dbReference type="InterPro" id="IPR000341">
    <property type="entry name" value="PI3K_Ras-bd_dom"/>
</dbReference>
<dbReference type="Pfam" id="PF00794">
    <property type="entry name" value="PI3K_rbd"/>
    <property type="match status" value="1"/>
</dbReference>
<dbReference type="SUPFAM" id="SSF54236">
    <property type="entry name" value="Ubiquitin-like"/>
    <property type="match status" value="1"/>
</dbReference>
<dbReference type="Gene3D" id="3.10.20.90">
    <property type="entry name" value="Phosphatidylinositol 3-kinase Catalytic Subunit, Chain A, domain 1"/>
    <property type="match status" value="1"/>
</dbReference>
<evidence type="ECO:0000259" key="1">
    <source>
        <dbReference type="PROSITE" id="PS51546"/>
    </source>
</evidence>
<reference evidence="2 3" key="1">
    <citation type="submission" date="2019-03" db="EMBL/GenBank/DDBJ databases">
        <title>First draft genome of Liparis tanakae, snailfish: a comprehensive survey of snailfish specific genes.</title>
        <authorList>
            <person name="Kim W."/>
            <person name="Song I."/>
            <person name="Jeong J.-H."/>
            <person name="Kim D."/>
            <person name="Kim S."/>
            <person name="Ryu S."/>
            <person name="Song J.Y."/>
            <person name="Lee S.K."/>
        </authorList>
    </citation>
    <scope>NUCLEOTIDE SEQUENCE [LARGE SCALE GENOMIC DNA]</scope>
    <source>
        <tissue evidence="2">Muscle</tissue>
    </source>
</reference>
<evidence type="ECO:0000313" key="3">
    <source>
        <dbReference type="Proteomes" id="UP000314294"/>
    </source>
</evidence>
<keyword evidence="2" id="KW-0808">Transferase</keyword>
<gene>
    <name evidence="2" type="primary">Pik3ca_2</name>
    <name evidence="2" type="ORF">EYF80_059020</name>
</gene>
<dbReference type="SMART" id="SM00144">
    <property type="entry name" value="PI3K_rbd"/>
    <property type="match status" value="1"/>
</dbReference>
<organism evidence="2 3">
    <name type="scientific">Liparis tanakae</name>
    <name type="common">Tanaka's snailfish</name>
    <dbReference type="NCBI Taxonomy" id="230148"/>
    <lineage>
        <taxon>Eukaryota</taxon>
        <taxon>Metazoa</taxon>
        <taxon>Chordata</taxon>
        <taxon>Craniata</taxon>
        <taxon>Vertebrata</taxon>
        <taxon>Euteleostomi</taxon>
        <taxon>Actinopterygii</taxon>
        <taxon>Neopterygii</taxon>
        <taxon>Teleostei</taxon>
        <taxon>Neoteleostei</taxon>
        <taxon>Acanthomorphata</taxon>
        <taxon>Eupercaria</taxon>
        <taxon>Perciformes</taxon>
        <taxon>Cottioidei</taxon>
        <taxon>Cottales</taxon>
        <taxon>Liparidae</taxon>
        <taxon>Liparis</taxon>
    </lineage>
</organism>
<keyword evidence="2" id="KW-0418">Kinase</keyword>
<name>A0A4Z2EPT3_9TELE</name>
<dbReference type="GO" id="GO:0016301">
    <property type="term" value="F:kinase activity"/>
    <property type="evidence" value="ECO:0007669"/>
    <property type="project" value="UniProtKB-KW"/>
</dbReference>
<dbReference type="OrthoDB" id="8841063at2759"/>
<keyword evidence="3" id="KW-1185">Reference proteome</keyword>
<evidence type="ECO:0000313" key="2">
    <source>
        <dbReference type="EMBL" id="TNN30828.1"/>
    </source>
</evidence>
<dbReference type="AlphaFoldDB" id="A0A4Z2EPT3"/>